<dbReference type="InterPro" id="IPR023214">
    <property type="entry name" value="HAD_sf"/>
</dbReference>
<dbReference type="Pfam" id="PF13344">
    <property type="entry name" value="Hydrolase_6"/>
    <property type="match status" value="1"/>
</dbReference>
<organism evidence="6 7">
    <name type="scientific">Thioflavicoccus mobilis 8321</name>
    <dbReference type="NCBI Taxonomy" id="765912"/>
    <lineage>
        <taxon>Bacteria</taxon>
        <taxon>Pseudomonadati</taxon>
        <taxon>Pseudomonadota</taxon>
        <taxon>Gammaproteobacteria</taxon>
        <taxon>Chromatiales</taxon>
        <taxon>Chromatiaceae</taxon>
        <taxon>Thioflavicoccus</taxon>
    </lineage>
</organism>
<protein>
    <recommendedName>
        <fullName evidence="5">Haloacid dehalogenase-like hydrolase domain-containing protein 2</fullName>
    </recommendedName>
</protein>
<dbReference type="Pfam" id="PF13242">
    <property type="entry name" value="Hydrolase_like"/>
    <property type="match status" value="1"/>
</dbReference>
<keyword evidence="6" id="KW-0378">Hydrolase</keyword>
<gene>
    <name evidence="6" type="ORF">Thimo_2339</name>
</gene>
<keyword evidence="3" id="KW-0479">Metal-binding</keyword>
<dbReference type="AlphaFoldDB" id="L0GWF0"/>
<comment type="similarity">
    <text evidence="2">Belongs to the HAD-like hydrolase superfamily.</text>
</comment>
<dbReference type="EMBL" id="CP003051">
    <property type="protein sequence ID" value="AGA91078.1"/>
    <property type="molecule type" value="Genomic_DNA"/>
</dbReference>
<dbReference type="KEGG" id="tmb:Thimo_2339"/>
<dbReference type="GO" id="GO:0005737">
    <property type="term" value="C:cytoplasm"/>
    <property type="evidence" value="ECO:0007669"/>
    <property type="project" value="TreeGrafter"/>
</dbReference>
<comment type="cofactor">
    <cofactor evidence="1">
        <name>Mg(2+)</name>
        <dbReference type="ChEBI" id="CHEBI:18420"/>
    </cofactor>
</comment>
<dbReference type="GO" id="GO:0016791">
    <property type="term" value="F:phosphatase activity"/>
    <property type="evidence" value="ECO:0007669"/>
    <property type="project" value="InterPro"/>
</dbReference>
<dbReference type="InterPro" id="IPR006357">
    <property type="entry name" value="HAD-SF_hydro_IIA"/>
</dbReference>
<accession>L0GWF0</accession>
<evidence type="ECO:0000256" key="3">
    <source>
        <dbReference type="ARBA" id="ARBA00022723"/>
    </source>
</evidence>
<dbReference type="PANTHER" id="PTHR19288">
    <property type="entry name" value="4-NITROPHENYLPHOSPHATASE-RELATED"/>
    <property type="match status" value="1"/>
</dbReference>
<name>L0GWF0_9GAMM</name>
<evidence type="ECO:0000256" key="5">
    <source>
        <dbReference type="ARBA" id="ARBA00039666"/>
    </source>
</evidence>
<evidence type="ECO:0000256" key="2">
    <source>
        <dbReference type="ARBA" id="ARBA00007958"/>
    </source>
</evidence>
<sequence>MAVPIRALLIDMDGVLYQGEQALDGARETLAWLRSRGLPFLFVTNTTSRPRRVLVEKLARFGIQADAEQIWTPPAAVVGWLGGRDEGPIALYVPPATAEDFAELPLAEPCARGPVAAVVVGDYGERWNFATLNGAFRQLMQPSPPALIALGMTRYWQAEDGLRLDTGPFVAALEYAVGRRAEVFGKPAPAFFAAALARLGVGAEKVCMIGDDIRGDIGGAQGSGIRGLLVKTGKYRSDDLDGNVQPAGVIDSIADLPAWLDAQD</sequence>
<dbReference type="STRING" id="765912.Thimo_2339"/>
<dbReference type="InterPro" id="IPR036412">
    <property type="entry name" value="HAD-like_sf"/>
</dbReference>
<dbReference type="PANTHER" id="PTHR19288:SF46">
    <property type="entry name" value="HALOACID DEHALOGENASE-LIKE HYDROLASE DOMAIN-CONTAINING PROTEIN 2"/>
    <property type="match status" value="1"/>
</dbReference>
<dbReference type="eggNOG" id="COG0647">
    <property type="taxonomic scope" value="Bacteria"/>
</dbReference>
<evidence type="ECO:0000313" key="6">
    <source>
        <dbReference type="EMBL" id="AGA91078.1"/>
    </source>
</evidence>
<proteinExistence type="inferred from homology"/>
<dbReference type="Gene3D" id="3.40.50.1000">
    <property type="entry name" value="HAD superfamily/HAD-like"/>
    <property type="match status" value="2"/>
</dbReference>
<dbReference type="InterPro" id="IPR006355">
    <property type="entry name" value="LHPP/HDHD2"/>
</dbReference>
<dbReference type="NCBIfam" id="TIGR01458">
    <property type="entry name" value="HAD-SF-IIA-hyp3"/>
    <property type="match status" value="1"/>
</dbReference>
<dbReference type="GO" id="GO:0046872">
    <property type="term" value="F:metal ion binding"/>
    <property type="evidence" value="ECO:0007669"/>
    <property type="project" value="UniProtKB-KW"/>
</dbReference>
<dbReference type="SUPFAM" id="SSF56784">
    <property type="entry name" value="HAD-like"/>
    <property type="match status" value="1"/>
</dbReference>
<keyword evidence="7" id="KW-1185">Reference proteome</keyword>
<keyword evidence="4" id="KW-0460">Magnesium</keyword>
<dbReference type="HOGENOM" id="CLU_043473_4_0_6"/>
<dbReference type="OrthoDB" id="148966at2"/>
<reference evidence="6 7" key="1">
    <citation type="submission" date="2011-09" db="EMBL/GenBank/DDBJ databases">
        <title>Complete sequence of chromosome of Thioflavicoccus mobilis 8321.</title>
        <authorList>
            <consortium name="US DOE Joint Genome Institute"/>
            <person name="Lucas S."/>
            <person name="Han J."/>
            <person name="Lapidus A."/>
            <person name="Cheng J.-F."/>
            <person name="Goodwin L."/>
            <person name="Pitluck S."/>
            <person name="Peters L."/>
            <person name="Ovchinnikova G."/>
            <person name="Lu M."/>
            <person name="Detter J.C."/>
            <person name="Han C."/>
            <person name="Tapia R."/>
            <person name="Land M."/>
            <person name="Hauser L."/>
            <person name="Kyrpides N."/>
            <person name="Ivanova N."/>
            <person name="Pagani I."/>
            <person name="Vogl K."/>
            <person name="Liu Z."/>
            <person name="Imhoff J."/>
            <person name="Thiel V."/>
            <person name="Frigaard N.-U."/>
            <person name="Bryant D."/>
            <person name="Woyke T."/>
        </authorList>
    </citation>
    <scope>NUCLEOTIDE SEQUENCE [LARGE SCALE GENOMIC DNA]</scope>
    <source>
        <strain evidence="6 7">8321</strain>
    </source>
</reference>
<dbReference type="NCBIfam" id="TIGR01460">
    <property type="entry name" value="HAD-SF-IIA"/>
    <property type="match status" value="1"/>
</dbReference>
<evidence type="ECO:0000313" key="7">
    <source>
        <dbReference type="Proteomes" id="UP000010816"/>
    </source>
</evidence>
<evidence type="ECO:0000256" key="4">
    <source>
        <dbReference type="ARBA" id="ARBA00022842"/>
    </source>
</evidence>
<evidence type="ECO:0000256" key="1">
    <source>
        <dbReference type="ARBA" id="ARBA00001946"/>
    </source>
</evidence>
<dbReference type="RefSeq" id="WP_015281211.1">
    <property type="nucleotide sequence ID" value="NC_019940.1"/>
</dbReference>
<dbReference type="Proteomes" id="UP000010816">
    <property type="component" value="Chromosome"/>
</dbReference>